<evidence type="ECO:0000256" key="2">
    <source>
        <dbReference type="ARBA" id="ARBA00022741"/>
    </source>
</evidence>
<dbReference type="InterPro" id="IPR027417">
    <property type="entry name" value="P-loop_NTPase"/>
</dbReference>
<evidence type="ECO:0000259" key="8">
    <source>
        <dbReference type="Pfam" id="PF00350"/>
    </source>
</evidence>
<feature type="transmembrane region" description="Helical" evidence="7">
    <location>
        <begin position="508"/>
        <end position="527"/>
    </location>
</feature>
<feature type="domain" description="BDLP-like helical" evidence="9">
    <location>
        <begin position="284"/>
        <end position="643"/>
    </location>
</feature>
<dbReference type="CDD" id="cd09912">
    <property type="entry name" value="DLP_2"/>
    <property type="match status" value="1"/>
</dbReference>
<keyword evidence="6" id="KW-0175">Coiled coil</keyword>
<gene>
    <name evidence="10" type="primary">der</name>
    <name evidence="10" type="ORF">NGDELHHK_00004</name>
    <name evidence="11" type="ORF">PJNLLPFB_00001</name>
</gene>
<sequence>MTDTQDSYDIFQRNRQELVNLISRTQTVFKKLKIESWDQSLAQLNNKVQSEHFKVMVIGEFKRGKSTVINAMLGEEVLPAYAIPCTAVINEIKWGEERRAILHFRDPIPEPLPKKIPEQAMDHIQKTGGRDTPPLDIPYEELESYVAIPDPAKKQKESVAETPYEKVELFWPLGLCESGVEIIDSPGLNEDGARAKITNEYIPKVDAVLFVISCIAPVSESEMKVIDRNLHGAGHEDIFFIFNRFDQIRPRERDRTVSYGQNALRDETSFGTDGIFFISALDALEGRLDKDDSMVEKSGILKLEESLTRFLTDERAKVKLLQPARELVHAIQEVRGKIIPAQRGMLEESLEGVEKKYREIEPRLEDAERSKQHIISNINLHRNGLSRDVRDAVEKKLREIADRIPEWVEGVGTETEIKLLTFKQKEQAETLVKEIVNKTTDQIENELYEWKEETLNPIIDKKLEEMMTDIKGSVDTFYTRIDQINADFSGITSAETELGKGVSGSERFVASLGGFLLGSIFSAGHGAIFGFKGLATSIATQIGIAVVTVGVLGVTNPLVIIGALLGGGLVTGLIKKEFMVDKAKKKIGKGMQHKFKEDIYPTAAGIAENVHQQTDDLVGAADSTLEQEIKVIREQAEAVLNDKKAGKERVQETKAMLNKLEKEINGIDRELTDLIFAVGGK</sequence>
<evidence type="ECO:0000256" key="1">
    <source>
        <dbReference type="ARBA" id="ARBA00004370"/>
    </source>
</evidence>
<dbReference type="Gene3D" id="3.40.50.300">
    <property type="entry name" value="P-loop containing nucleotide triphosphate hydrolases"/>
    <property type="match status" value="1"/>
</dbReference>
<evidence type="ECO:0000313" key="11">
    <source>
        <dbReference type="EMBL" id="QNO42498.1"/>
    </source>
</evidence>
<keyword evidence="7" id="KW-1133">Transmembrane helix</keyword>
<dbReference type="Pfam" id="PF00350">
    <property type="entry name" value="Dynamin_N"/>
    <property type="match status" value="1"/>
</dbReference>
<evidence type="ECO:0000256" key="5">
    <source>
        <dbReference type="ARBA" id="ARBA00023136"/>
    </source>
</evidence>
<dbReference type="InterPro" id="IPR049399">
    <property type="entry name" value="BDLP-like_hel"/>
</dbReference>
<accession>A0A7G9Y137</accession>
<dbReference type="GO" id="GO:0016020">
    <property type="term" value="C:membrane"/>
    <property type="evidence" value="ECO:0007669"/>
    <property type="project" value="UniProtKB-SubCell"/>
</dbReference>
<evidence type="ECO:0000313" key="10">
    <source>
        <dbReference type="EMBL" id="QNO41721.1"/>
    </source>
</evidence>
<dbReference type="EMBL" id="MT630660">
    <property type="protein sequence ID" value="QNO41721.1"/>
    <property type="molecule type" value="Genomic_DNA"/>
</dbReference>
<feature type="domain" description="Dynamin N-terminal" evidence="8">
    <location>
        <begin position="55"/>
        <end position="241"/>
    </location>
</feature>
<dbReference type="GO" id="GO:0003924">
    <property type="term" value="F:GTPase activity"/>
    <property type="evidence" value="ECO:0007669"/>
    <property type="project" value="InterPro"/>
</dbReference>
<dbReference type="AlphaFoldDB" id="A0A7G9Y137"/>
<feature type="coiled-coil region" evidence="6">
    <location>
        <begin position="643"/>
        <end position="677"/>
    </location>
</feature>
<dbReference type="SUPFAM" id="SSF52540">
    <property type="entry name" value="P-loop containing nucleoside triphosphate hydrolases"/>
    <property type="match status" value="1"/>
</dbReference>
<evidence type="ECO:0000256" key="6">
    <source>
        <dbReference type="SAM" id="Coils"/>
    </source>
</evidence>
<evidence type="ECO:0000259" key="9">
    <source>
        <dbReference type="Pfam" id="PF21808"/>
    </source>
</evidence>
<keyword evidence="3" id="KW-0378">Hydrolase</keyword>
<name>A0A7G9Y137_9EURY</name>
<proteinExistence type="predicted"/>
<protein>
    <submittedName>
        <fullName evidence="10">GTPase Der</fullName>
    </submittedName>
</protein>
<evidence type="ECO:0000256" key="4">
    <source>
        <dbReference type="ARBA" id="ARBA00023134"/>
    </source>
</evidence>
<dbReference type="Pfam" id="PF21808">
    <property type="entry name" value="Dynamin-like_hel_bact"/>
    <property type="match status" value="1"/>
</dbReference>
<organism evidence="10">
    <name type="scientific">Candidatus Methanogaster sp. ANME-2c ERB4</name>
    <dbReference type="NCBI Taxonomy" id="2759911"/>
    <lineage>
        <taxon>Archaea</taxon>
        <taxon>Methanobacteriati</taxon>
        <taxon>Methanobacteriota</taxon>
        <taxon>Stenosarchaea group</taxon>
        <taxon>Methanomicrobia</taxon>
        <taxon>Methanosarcinales</taxon>
        <taxon>ANME-2 cluster</taxon>
        <taxon>Candidatus Methanogasteraceae</taxon>
        <taxon>Candidatus Methanogaster</taxon>
    </lineage>
</organism>
<keyword evidence="2" id="KW-0547">Nucleotide-binding</keyword>
<keyword evidence="7" id="KW-0812">Transmembrane</keyword>
<dbReference type="GO" id="GO:0005525">
    <property type="term" value="F:GTP binding"/>
    <property type="evidence" value="ECO:0007669"/>
    <property type="project" value="UniProtKB-KW"/>
</dbReference>
<reference evidence="10" key="1">
    <citation type="submission" date="2020-06" db="EMBL/GenBank/DDBJ databases">
        <title>Unique genomic features of the anaerobic methanotrophic archaea.</title>
        <authorList>
            <person name="Chadwick G.L."/>
            <person name="Skennerton C.T."/>
            <person name="Laso-Perez R."/>
            <person name="Leu A.O."/>
            <person name="Speth D.R."/>
            <person name="Yu H."/>
            <person name="Morgan-Lang C."/>
            <person name="Hatzenpichler R."/>
            <person name="Goudeau D."/>
            <person name="Malmstrom R."/>
            <person name="Brazelton W.J."/>
            <person name="Woyke T."/>
            <person name="Hallam S.J."/>
            <person name="Tyson G.W."/>
            <person name="Wegener G."/>
            <person name="Boetius A."/>
            <person name="Orphan V."/>
        </authorList>
    </citation>
    <scope>NUCLEOTIDE SEQUENCE</scope>
</reference>
<dbReference type="PANTHER" id="PTHR10465">
    <property type="entry name" value="TRANSMEMBRANE GTPASE FZO1"/>
    <property type="match status" value="1"/>
</dbReference>
<keyword evidence="5 7" id="KW-0472">Membrane</keyword>
<dbReference type="PANTHER" id="PTHR10465:SF0">
    <property type="entry name" value="SARCALUMENIN"/>
    <property type="match status" value="1"/>
</dbReference>
<evidence type="ECO:0000256" key="7">
    <source>
        <dbReference type="SAM" id="Phobius"/>
    </source>
</evidence>
<evidence type="ECO:0000256" key="3">
    <source>
        <dbReference type="ARBA" id="ARBA00022801"/>
    </source>
</evidence>
<keyword evidence="4" id="KW-0342">GTP-binding</keyword>
<dbReference type="EMBL" id="MT630745">
    <property type="protein sequence ID" value="QNO42498.1"/>
    <property type="molecule type" value="Genomic_DNA"/>
</dbReference>
<dbReference type="InterPro" id="IPR027094">
    <property type="entry name" value="Mitofusin_fam"/>
</dbReference>
<dbReference type="InterPro" id="IPR045063">
    <property type="entry name" value="Dynamin_N"/>
</dbReference>
<comment type="subcellular location">
    <subcellularLocation>
        <location evidence="1">Membrane</location>
    </subcellularLocation>
</comment>